<accession>A0A085MP29</accession>
<organism evidence="1 2">
    <name type="scientific">Trichuris suis</name>
    <name type="common">pig whipworm</name>
    <dbReference type="NCBI Taxonomy" id="68888"/>
    <lineage>
        <taxon>Eukaryota</taxon>
        <taxon>Metazoa</taxon>
        <taxon>Ecdysozoa</taxon>
        <taxon>Nematoda</taxon>
        <taxon>Enoplea</taxon>
        <taxon>Dorylaimia</taxon>
        <taxon>Trichinellida</taxon>
        <taxon>Trichuridae</taxon>
        <taxon>Trichuris</taxon>
    </lineage>
</organism>
<keyword evidence="2" id="KW-1185">Reference proteome</keyword>
<proteinExistence type="predicted"/>
<name>A0A085MP29_9BILA</name>
<evidence type="ECO:0000313" key="2">
    <source>
        <dbReference type="Proteomes" id="UP000030764"/>
    </source>
</evidence>
<evidence type="ECO:0000313" key="1">
    <source>
        <dbReference type="EMBL" id="KFD58975.1"/>
    </source>
</evidence>
<protein>
    <submittedName>
        <fullName evidence="1">Uncharacterized protein</fullName>
    </submittedName>
</protein>
<dbReference type="Proteomes" id="UP000030764">
    <property type="component" value="Unassembled WGS sequence"/>
</dbReference>
<sequence length="144" mass="16270">MKTESTDFQAALESYNLRIPLESFLVLDKCLRSTYAFLGTSRKCLCGLPDHKDLRITTVYCGVKEISPCCCVDVISVNAGSNLLCQSNMVVSIGEKTVRFHVHSVHFKEIKQEYTRGRPKIRPLLLLILEQQLQFCSDSLVMPV</sequence>
<dbReference type="AlphaFoldDB" id="A0A085MP29"/>
<dbReference type="EMBL" id="KL363182">
    <property type="protein sequence ID" value="KFD58975.1"/>
    <property type="molecule type" value="Genomic_DNA"/>
</dbReference>
<gene>
    <name evidence="1" type="ORF">M513_00138</name>
</gene>
<reference evidence="1 2" key="1">
    <citation type="journal article" date="2014" name="Nat. Genet.">
        <title>Genome and transcriptome of the porcine whipworm Trichuris suis.</title>
        <authorList>
            <person name="Jex A.R."/>
            <person name="Nejsum P."/>
            <person name="Schwarz E.M."/>
            <person name="Hu L."/>
            <person name="Young N.D."/>
            <person name="Hall R.S."/>
            <person name="Korhonen P.K."/>
            <person name="Liao S."/>
            <person name="Thamsborg S."/>
            <person name="Xia J."/>
            <person name="Xu P."/>
            <person name="Wang S."/>
            <person name="Scheerlinck J.P."/>
            <person name="Hofmann A."/>
            <person name="Sternberg P.W."/>
            <person name="Wang J."/>
            <person name="Gasser R.B."/>
        </authorList>
    </citation>
    <scope>NUCLEOTIDE SEQUENCE [LARGE SCALE GENOMIC DNA]</scope>
    <source>
        <strain evidence="1">DCEP-RM93M</strain>
    </source>
</reference>